<accession>A0A453B0P5</accession>
<dbReference type="Proteomes" id="UP000015105">
    <property type="component" value="Chromosome 2D"/>
</dbReference>
<name>A0A453B0P5_AEGTS</name>
<dbReference type="Gramene" id="AET2Gv20324600.28">
    <property type="protein sequence ID" value="AET2Gv20324600.28"/>
    <property type="gene ID" value="AET2Gv20324600"/>
</dbReference>
<reference evidence="2" key="2">
    <citation type="journal article" date="2017" name="Nat. Plants">
        <title>The Aegilops tauschii genome reveals multiple impacts of transposons.</title>
        <authorList>
            <person name="Zhao G."/>
            <person name="Zou C."/>
            <person name="Li K."/>
            <person name="Wang K."/>
            <person name="Li T."/>
            <person name="Gao L."/>
            <person name="Zhang X."/>
            <person name="Wang H."/>
            <person name="Yang Z."/>
            <person name="Liu X."/>
            <person name="Jiang W."/>
            <person name="Mao L."/>
            <person name="Kong X."/>
            <person name="Jiao Y."/>
            <person name="Jia J."/>
        </authorList>
    </citation>
    <scope>NUCLEOTIDE SEQUENCE [LARGE SCALE GENOMIC DNA]</scope>
    <source>
        <strain evidence="2">cv. AL8/78</strain>
    </source>
</reference>
<proteinExistence type="predicted"/>
<dbReference type="AlphaFoldDB" id="A0A453B0P5"/>
<evidence type="ECO:0000313" key="2">
    <source>
        <dbReference type="Proteomes" id="UP000015105"/>
    </source>
</evidence>
<reference evidence="1" key="4">
    <citation type="submission" date="2019-03" db="UniProtKB">
        <authorList>
            <consortium name="EnsemblPlants"/>
        </authorList>
    </citation>
    <scope>IDENTIFICATION</scope>
</reference>
<protein>
    <submittedName>
        <fullName evidence="1">Uncharacterized protein</fullName>
    </submittedName>
</protein>
<evidence type="ECO:0000313" key="1">
    <source>
        <dbReference type="EnsemblPlants" id="AET2Gv20324600.28"/>
    </source>
</evidence>
<reference evidence="2" key="1">
    <citation type="journal article" date="2014" name="Science">
        <title>Ancient hybridizations among the ancestral genomes of bread wheat.</title>
        <authorList>
            <consortium name="International Wheat Genome Sequencing Consortium,"/>
            <person name="Marcussen T."/>
            <person name="Sandve S.R."/>
            <person name="Heier L."/>
            <person name="Spannagl M."/>
            <person name="Pfeifer M."/>
            <person name="Jakobsen K.S."/>
            <person name="Wulff B.B."/>
            <person name="Steuernagel B."/>
            <person name="Mayer K.F."/>
            <person name="Olsen O.A."/>
        </authorList>
    </citation>
    <scope>NUCLEOTIDE SEQUENCE [LARGE SCALE GENOMIC DNA]</scope>
    <source>
        <strain evidence="2">cv. AL8/78</strain>
    </source>
</reference>
<organism evidence="1 2">
    <name type="scientific">Aegilops tauschii subsp. strangulata</name>
    <name type="common">Goatgrass</name>
    <dbReference type="NCBI Taxonomy" id="200361"/>
    <lineage>
        <taxon>Eukaryota</taxon>
        <taxon>Viridiplantae</taxon>
        <taxon>Streptophyta</taxon>
        <taxon>Embryophyta</taxon>
        <taxon>Tracheophyta</taxon>
        <taxon>Spermatophyta</taxon>
        <taxon>Magnoliopsida</taxon>
        <taxon>Liliopsida</taxon>
        <taxon>Poales</taxon>
        <taxon>Poaceae</taxon>
        <taxon>BOP clade</taxon>
        <taxon>Pooideae</taxon>
        <taxon>Triticodae</taxon>
        <taxon>Triticeae</taxon>
        <taxon>Triticinae</taxon>
        <taxon>Aegilops</taxon>
    </lineage>
</organism>
<reference evidence="1" key="3">
    <citation type="journal article" date="2017" name="Nature">
        <title>Genome sequence of the progenitor of the wheat D genome Aegilops tauschii.</title>
        <authorList>
            <person name="Luo M.C."/>
            <person name="Gu Y.Q."/>
            <person name="Puiu D."/>
            <person name="Wang H."/>
            <person name="Twardziok S.O."/>
            <person name="Deal K.R."/>
            <person name="Huo N."/>
            <person name="Zhu T."/>
            <person name="Wang L."/>
            <person name="Wang Y."/>
            <person name="McGuire P.E."/>
            <person name="Liu S."/>
            <person name="Long H."/>
            <person name="Ramasamy R.K."/>
            <person name="Rodriguez J.C."/>
            <person name="Van S.L."/>
            <person name="Yuan L."/>
            <person name="Wang Z."/>
            <person name="Xia Z."/>
            <person name="Xiao L."/>
            <person name="Anderson O.D."/>
            <person name="Ouyang S."/>
            <person name="Liang Y."/>
            <person name="Zimin A.V."/>
            <person name="Pertea G."/>
            <person name="Qi P."/>
            <person name="Bennetzen J.L."/>
            <person name="Dai X."/>
            <person name="Dawson M.W."/>
            <person name="Muller H.G."/>
            <person name="Kugler K."/>
            <person name="Rivarola-Duarte L."/>
            <person name="Spannagl M."/>
            <person name="Mayer K.F.X."/>
            <person name="Lu F.H."/>
            <person name="Bevan M.W."/>
            <person name="Leroy P."/>
            <person name="Li P."/>
            <person name="You F.M."/>
            <person name="Sun Q."/>
            <person name="Liu Z."/>
            <person name="Lyons E."/>
            <person name="Wicker T."/>
            <person name="Salzberg S.L."/>
            <person name="Devos K.M."/>
            <person name="Dvorak J."/>
        </authorList>
    </citation>
    <scope>NUCLEOTIDE SEQUENCE [LARGE SCALE GENOMIC DNA]</scope>
    <source>
        <strain evidence="1">cv. AL8/78</strain>
    </source>
</reference>
<sequence>GRDSKSVPTCTRYIKHVVHRRKPIKRGKGGTKYTRWCRPKENAPIWARPVATLLLSPAHHLPPRPWRLQKSAALSCS</sequence>
<keyword evidence="2" id="KW-1185">Reference proteome</keyword>
<dbReference type="EnsemblPlants" id="AET2Gv20324600.28">
    <property type="protein sequence ID" value="AET2Gv20324600.28"/>
    <property type="gene ID" value="AET2Gv20324600"/>
</dbReference>
<reference evidence="1" key="5">
    <citation type="journal article" date="2021" name="G3 (Bethesda)">
        <title>Aegilops tauschii genome assembly Aet v5.0 features greater sequence contiguity and improved annotation.</title>
        <authorList>
            <person name="Wang L."/>
            <person name="Zhu T."/>
            <person name="Rodriguez J.C."/>
            <person name="Deal K.R."/>
            <person name="Dubcovsky J."/>
            <person name="McGuire P.E."/>
            <person name="Lux T."/>
            <person name="Spannagl M."/>
            <person name="Mayer K.F.X."/>
            <person name="Baldrich P."/>
            <person name="Meyers B.C."/>
            <person name="Huo N."/>
            <person name="Gu Y.Q."/>
            <person name="Zhou H."/>
            <person name="Devos K.M."/>
            <person name="Bennetzen J.L."/>
            <person name="Unver T."/>
            <person name="Budak H."/>
            <person name="Gulick P.J."/>
            <person name="Galiba G."/>
            <person name="Kalapos B."/>
            <person name="Nelson D.R."/>
            <person name="Li P."/>
            <person name="You F.M."/>
            <person name="Luo M.C."/>
            <person name="Dvorak J."/>
        </authorList>
    </citation>
    <scope>NUCLEOTIDE SEQUENCE [LARGE SCALE GENOMIC DNA]</scope>
    <source>
        <strain evidence="1">cv. AL8/78</strain>
    </source>
</reference>